<dbReference type="AlphaFoldDB" id="A0AAU9TDS1"/>
<evidence type="ECO:0000256" key="1">
    <source>
        <dbReference type="SAM" id="Phobius"/>
    </source>
</evidence>
<feature type="transmembrane region" description="Helical" evidence="1">
    <location>
        <begin position="12"/>
        <end position="34"/>
    </location>
</feature>
<reference evidence="2" key="1">
    <citation type="submission" date="2022-03" db="EMBL/GenBank/DDBJ databases">
        <authorList>
            <person name="Tunstrom K."/>
        </authorList>
    </citation>
    <scope>NUCLEOTIDE SEQUENCE</scope>
</reference>
<dbReference type="InterPro" id="IPR037185">
    <property type="entry name" value="EmrE-like"/>
</dbReference>
<dbReference type="PANTHER" id="PTHR19346">
    <property type="entry name" value="SUGAR PHOSPHATE TRANSPORTER DOMAIN-CONTAINING PROTEIN"/>
    <property type="match status" value="1"/>
</dbReference>
<evidence type="ECO:0000313" key="3">
    <source>
        <dbReference type="Proteomes" id="UP001153954"/>
    </source>
</evidence>
<comment type="caution">
    <text evidence="2">The sequence shown here is derived from an EMBL/GenBank/DDBJ whole genome shotgun (WGS) entry which is preliminary data.</text>
</comment>
<keyword evidence="1" id="KW-0472">Membrane</keyword>
<dbReference type="EMBL" id="CAKOGL010000004">
    <property type="protein sequence ID" value="CAH2085276.1"/>
    <property type="molecule type" value="Genomic_DNA"/>
</dbReference>
<dbReference type="PANTHER" id="PTHR19346:SF4">
    <property type="entry name" value="SUGAR PHOSPHATE TRANSPORTER DOMAIN-CONTAINING PROTEIN"/>
    <property type="match status" value="1"/>
</dbReference>
<keyword evidence="1" id="KW-1133">Transmembrane helix</keyword>
<evidence type="ECO:0008006" key="4">
    <source>
        <dbReference type="Google" id="ProtNLM"/>
    </source>
</evidence>
<feature type="transmembrane region" description="Helical" evidence="1">
    <location>
        <begin position="103"/>
        <end position="122"/>
    </location>
</feature>
<proteinExistence type="predicted"/>
<feature type="transmembrane region" description="Helical" evidence="1">
    <location>
        <begin position="71"/>
        <end position="96"/>
    </location>
</feature>
<dbReference type="SUPFAM" id="SSF103481">
    <property type="entry name" value="Multidrug resistance efflux transporter EmrE"/>
    <property type="match status" value="1"/>
</dbReference>
<protein>
    <recommendedName>
        <fullName evidence="4">EamA domain-containing protein</fullName>
    </recommendedName>
</protein>
<dbReference type="InterPro" id="IPR026505">
    <property type="entry name" value="Solute_c_fam_35_mem_F3/F4"/>
</dbReference>
<sequence length="169" mass="18905">MGDVSTGQRALFFSILGIVNATLLWPVCLALYLTGTEQLPAHRMPWLPLLLASGALLAFHLVFQFGNLMTYNIFVSLGLITAVPISAALDVVLYGVEFEGMKLAGIILITVGFFLVMFPDNWPDYIMRLLRWSRRRQRGADGAGRSRDTVDYRTGYIRSHLRSPSGRVR</sequence>
<evidence type="ECO:0000313" key="2">
    <source>
        <dbReference type="EMBL" id="CAH2085276.1"/>
    </source>
</evidence>
<organism evidence="2 3">
    <name type="scientific">Euphydryas editha</name>
    <name type="common">Edith's checkerspot</name>
    <dbReference type="NCBI Taxonomy" id="104508"/>
    <lineage>
        <taxon>Eukaryota</taxon>
        <taxon>Metazoa</taxon>
        <taxon>Ecdysozoa</taxon>
        <taxon>Arthropoda</taxon>
        <taxon>Hexapoda</taxon>
        <taxon>Insecta</taxon>
        <taxon>Pterygota</taxon>
        <taxon>Neoptera</taxon>
        <taxon>Endopterygota</taxon>
        <taxon>Lepidoptera</taxon>
        <taxon>Glossata</taxon>
        <taxon>Ditrysia</taxon>
        <taxon>Papilionoidea</taxon>
        <taxon>Nymphalidae</taxon>
        <taxon>Nymphalinae</taxon>
        <taxon>Euphydryas</taxon>
    </lineage>
</organism>
<keyword evidence="3" id="KW-1185">Reference proteome</keyword>
<feature type="transmembrane region" description="Helical" evidence="1">
    <location>
        <begin position="46"/>
        <end position="65"/>
    </location>
</feature>
<name>A0AAU9TDS1_EUPED</name>
<dbReference type="Proteomes" id="UP001153954">
    <property type="component" value="Unassembled WGS sequence"/>
</dbReference>
<gene>
    <name evidence="2" type="ORF">EEDITHA_LOCUS1765</name>
</gene>
<accession>A0AAU9TDS1</accession>
<keyword evidence="1" id="KW-0812">Transmembrane</keyword>